<feature type="compositionally biased region" description="Polar residues" evidence="24">
    <location>
        <begin position="648"/>
        <end position="658"/>
    </location>
</feature>
<keyword evidence="17 23" id="KW-0175">Coiled coil</keyword>
<dbReference type="InterPro" id="IPR031333">
    <property type="entry name" value="Daxx_N"/>
</dbReference>
<feature type="region of interest" description="Disordered" evidence="24">
    <location>
        <begin position="896"/>
        <end position="940"/>
    </location>
</feature>
<dbReference type="GO" id="GO:0042981">
    <property type="term" value="P:regulation of apoptotic process"/>
    <property type="evidence" value="ECO:0007669"/>
    <property type="project" value="TreeGrafter"/>
</dbReference>
<evidence type="ECO:0000313" key="27">
    <source>
        <dbReference type="Proteomes" id="UP000085678"/>
    </source>
</evidence>
<dbReference type="CDD" id="cd13150">
    <property type="entry name" value="DAXX_histone_binding"/>
    <property type="match status" value="1"/>
</dbReference>
<dbReference type="GO" id="GO:0005730">
    <property type="term" value="C:nucleolus"/>
    <property type="evidence" value="ECO:0007669"/>
    <property type="project" value="UniProtKB-SubCell"/>
</dbReference>
<sequence>MAGPKEDVVLVSDEDEDSTSRTQAQIKSKADEAFEELLSVCEEHMKNDKKIIEFLKKRHSAASSSYTQMDEFCDRVAITRAKIESEPKRIYVHLIELANELKAYKRKQERPLSSKKRKAEDLNSEEEKANVKKLTLPGSAHSEIVSRGNDLKHHSALEIQTSVSEGSNQSDNLFTNKNPGAGHGAGLDSWTSGAEDSNHTSAHKDNGAATSGANKTSGPGAGERGREKKTGSGRQIHKLEKLLEDISKAIKKLQEKELDLDALDDEDSAYLQEERLQKRFVKVWNKICDLKGRAPATGRPTELKFRYEGSRYAELNKAIERFINKKHIFPDYYDVKKIIQKTNVKHHLRLGQKALLDLAKEIFTDVGNLLQERRIKDFTSNFGCHLTENYKEHEDPALYDRDLRRRLEENRKVSKSKLEEVINKFARKQYDLQEDPEEVPSEGDDEKDSNAEEEEEKGTDIEGDNALGVEEAEDSDTGTGKDTDKNDDDDSDVEEISPESHRDSGNDVDSVVEDKDIEEEESEEELGVKLAQDGAIDSDSEEVSRICTRKRPEDVNPVHVVPFVTAVRTYSPLPSSANRLCSKTNDVQSTNTDFAQNVVVHCPGHVPNKATSQLMVHQERIIASSHLEIPQESSNLQQQHVTLREKSNSQSETHNSPVDRNLGTEKCIPSDEALNSDSIFSGSFVSPTEQLSEDNANTEEPFSSLSLESYYTPPTRQLSTNEENNIDYQSYSDSQNSTLGSVDLDCAGNTGKVCEKPYAMKEVAGNVSDTRGKTDSQRSILEEKYFICTTDLDTSNDYSVITNQFSSASANSEDSSAEPNNSAPHSLEDIFAESPDINETLLTEKSPSSNDYTVITNQFSSAPADSKDSSAEPNKSAPHSLEDIFAETSDVNETFLTEKSPSSSSSATLEASPLRNVSEMCSSPAGSAVQKDEDGQKKEQKICGNSLEEVHLVDNESTVASEFVIKKPVDANFKEINNDYSEEDSIDGSQSLLTKMENLMDLTEKEMDSKNASYHSDQEEKRRDMNEETLLQDNEGEYTMDPNDRCSQSSKEQQSYLQTNQSEGISLQHKHDGEESRPKPSSSILTNVDSISKGSSTTACELDSNQEGSNQQMTKPDNTNESSIQTIAKLKSDSICDESKKEYGLWVDDLSNSSSLLLAPDHTPDSKNSHLTSSLDIEENTEDGADSQEIVLYNLNGEDIHMDAECKEGVAVASDSDKADTCFQEYVFQEDSNHCSSTTPDLDISDSVNFGCLDKPKEEVSKNDYNYTDQNHSGIENFPKEQTSEVASNKDCAQSKSGQTDQCMDKIETKAFDPDECIVELVVPEVDSARKESKISDDQSDAGANIGKCGLSNIVRENNEQTNPLPTVTDTDSLPQENIASVACESPKPAPAGANIQSQQIKHDGESTPSKPQGTVTSIPKPAEAKPKTIHLNIPKAFKLKVGKVIGNRIKDKKQMVVVPIDAKISDTDANSSNADHASINNQKDRSGNDKGFVEKDYPCTERQEPNNKDLQEKPTKAATPSSFQGTPAISGSIDTEAKLLGNVSAVPKTGSSQVTSQPSTISKPSGLVGSLQPSMERIPSVQSSSSSNQIVVTSVDASKHSKGPHSVTPVSLYRNVTSTMTLTSGSVIGHTTIPSSTPPEMASTSGIVVQNRKTNLLEAPTCTNKGVTNIVLLNSPRVQPPSTVLVNSNPQICSQQGSTVGSRQNWKTPPPSNANIQILPAPQGQGQNLGPGLANPALTYLLLQRPSSNPIMPATCSYSKASVNSTMVSQISKTPVGVRANVIRPGLPAQGLFIPPQGLRPQATPSTSYVPLQTFGAPPPPTHVLGRTSGHLHNTGQLTASTVPPKSPIIPTPPSSDILQRKNLSAVVLPPRPTLTTVRAGNLASALATSSVSEHNRKKELSDQVGKDGGSPLRIASYKSLLTNVEVKPCYVDEKVIWVAKSTTNDNDSTDESQRLMDLRVSKNQYPSIAKGLLSEKHTEKNINAPRPITPAFQAAASQSPQASIVPERVRNTTLVDNSTRVAVPQCQTKPQHTRDTSTDTVALSQSQCKAGVSSVSTETDQRIIEFVVVDKEKNKRKVKIKLASGTTNYIKEEAIKKTVMDTLSTVGIGRLLEQSPTAAADGGRQKMEVCVDNIDNAGKEVADAVSTALKKMIKHCGPKAFSVVTTVASRSESSGAGTRTWCGIGKRVVGQGTPSSQQGPRQNRTEPNSDEAVIVLSD</sequence>
<dbReference type="GeneID" id="106157618"/>
<keyword evidence="21" id="KW-0137">Centromere</keyword>
<evidence type="ECO:0000256" key="13">
    <source>
        <dbReference type="ARBA" id="ARBA00022703"/>
    </source>
</evidence>
<feature type="coiled-coil region" evidence="23">
    <location>
        <begin position="236"/>
        <end position="266"/>
    </location>
</feature>
<feature type="region of interest" description="Disordered" evidence="24">
    <location>
        <begin position="1005"/>
        <end position="1121"/>
    </location>
</feature>
<feature type="region of interest" description="Disordered" evidence="24">
    <location>
        <begin position="1548"/>
        <end position="1569"/>
    </location>
</feature>
<evidence type="ECO:0000259" key="25">
    <source>
        <dbReference type="Pfam" id="PF03344"/>
    </source>
</evidence>
<feature type="compositionally biased region" description="Basic and acidic residues" evidence="24">
    <location>
        <begin position="1069"/>
        <end position="1078"/>
    </location>
</feature>
<feature type="region of interest" description="Disordered" evidence="24">
    <location>
        <begin position="1"/>
        <end position="26"/>
    </location>
</feature>
<dbReference type="GO" id="GO:0005737">
    <property type="term" value="C:cytoplasm"/>
    <property type="evidence" value="ECO:0007669"/>
    <property type="project" value="UniProtKB-SubCell"/>
</dbReference>
<feature type="compositionally biased region" description="Polar residues" evidence="24">
    <location>
        <begin position="208"/>
        <end position="217"/>
    </location>
</feature>
<keyword evidence="11" id="KW-1017">Isopeptide bond</keyword>
<feature type="region of interest" description="Disordered" evidence="24">
    <location>
        <begin position="162"/>
        <end position="236"/>
    </location>
</feature>
<evidence type="ECO:0000256" key="18">
    <source>
        <dbReference type="ARBA" id="ARBA00023163"/>
    </source>
</evidence>
<dbReference type="GO" id="GO:0003714">
    <property type="term" value="F:transcription corepressor activity"/>
    <property type="evidence" value="ECO:0007669"/>
    <property type="project" value="TreeGrafter"/>
</dbReference>
<feature type="region of interest" description="Disordered" evidence="24">
    <location>
        <begin position="428"/>
        <end position="542"/>
    </location>
</feature>
<dbReference type="Gene3D" id="1.10.8.810">
    <property type="entry name" value="Daxx helical bundle domain"/>
    <property type="match status" value="1"/>
</dbReference>
<keyword evidence="20" id="KW-0539">Nucleus</keyword>
<evidence type="ECO:0000256" key="22">
    <source>
        <dbReference type="ARBA" id="ARBA00029641"/>
    </source>
</evidence>
<dbReference type="GO" id="GO:0042393">
    <property type="term" value="F:histone binding"/>
    <property type="evidence" value="ECO:0007669"/>
    <property type="project" value="InterPro"/>
</dbReference>
<evidence type="ECO:0000256" key="11">
    <source>
        <dbReference type="ARBA" id="ARBA00022499"/>
    </source>
</evidence>
<feature type="domain" description="Daxx histone-binding" evidence="26">
    <location>
        <begin position="341"/>
        <end position="426"/>
    </location>
</feature>
<feature type="compositionally biased region" description="Polar residues" evidence="24">
    <location>
        <begin position="2194"/>
        <end position="2208"/>
    </location>
</feature>
<evidence type="ECO:0000256" key="8">
    <source>
        <dbReference type="ARBA" id="ARBA00022454"/>
    </source>
</evidence>
<dbReference type="PANTHER" id="PTHR12766:SF7">
    <property type="entry name" value="DEATH DOMAIN-ASSOCIATED PROTEIN 6"/>
    <property type="match status" value="1"/>
</dbReference>
<evidence type="ECO:0000256" key="24">
    <source>
        <dbReference type="SAM" id="MobiDB-lite"/>
    </source>
</evidence>
<feature type="compositionally biased region" description="Polar residues" evidence="24">
    <location>
        <begin position="1407"/>
        <end position="1418"/>
    </location>
</feature>
<keyword evidence="9" id="KW-0963">Cytoplasm</keyword>
<evidence type="ECO:0000256" key="17">
    <source>
        <dbReference type="ARBA" id="ARBA00023054"/>
    </source>
</evidence>
<proteinExistence type="inferred from homology"/>
<evidence type="ECO:0000256" key="19">
    <source>
        <dbReference type="ARBA" id="ARBA00023186"/>
    </source>
</evidence>
<feature type="compositionally biased region" description="Polar residues" evidence="24">
    <location>
        <begin position="1519"/>
        <end position="1530"/>
    </location>
</feature>
<feature type="compositionally biased region" description="Basic and acidic residues" evidence="24">
    <location>
        <begin position="1483"/>
        <end position="1516"/>
    </location>
</feature>
<dbReference type="GO" id="GO:0016605">
    <property type="term" value="C:PML body"/>
    <property type="evidence" value="ECO:0007669"/>
    <property type="project" value="UniProtKB-SubCell"/>
</dbReference>
<evidence type="ECO:0000256" key="14">
    <source>
        <dbReference type="ARBA" id="ARBA00022843"/>
    </source>
</evidence>
<keyword evidence="18" id="KW-0804">Transcription</keyword>
<feature type="region of interest" description="Disordered" evidence="24">
    <location>
        <begin position="106"/>
        <end position="139"/>
    </location>
</feature>
<gene>
    <name evidence="28" type="primary">LOC106157618</name>
</gene>
<dbReference type="OrthoDB" id="7492809at2759"/>
<name>A0A1S3HRY1_LINAN</name>
<dbReference type="Pfam" id="PF03344">
    <property type="entry name" value="Daxx"/>
    <property type="match status" value="1"/>
</dbReference>
<feature type="compositionally biased region" description="Basic residues" evidence="24">
    <location>
        <begin position="106"/>
        <end position="117"/>
    </location>
</feature>
<feature type="compositionally biased region" description="Basic and acidic residues" evidence="24">
    <location>
        <begin position="118"/>
        <end position="130"/>
    </location>
</feature>
<feature type="compositionally biased region" description="Basic and acidic residues" evidence="24">
    <location>
        <begin position="1016"/>
        <end position="1026"/>
    </location>
</feature>
<feature type="compositionally biased region" description="Polar residues" evidence="24">
    <location>
        <begin position="1079"/>
        <end position="1121"/>
    </location>
</feature>
<evidence type="ECO:0000256" key="21">
    <source>
        <dbReference type="ARBA" id="ARBA00023328"/>
    </source>
</evidence>
<feature type="region of interest" description="Disordered" evidence="24">
    <location>
        <begin position="1695"/>
        <end position="1714"/>
    </location>
</feature>
<evidence type="ECO:0000256" key="1">
    <source>
        <dbReference type="ARBA" id="ARBA00004322"/>
    </source>
</evidence>
<evidence type="ECO:0000256" key="12">
    <source>
        <dbReference type="ARBA" id="ARBA00022553"/>
    </source>
</evidence>
<feature type="compositionally biased region" description="Low complexity" evidence="24">
    <location>
        <begin position="897"/>
        <end position="913"/>
    </location>
</feature>
<evidence type="ECO:0000256" key="23">
    <source>
        <dbReference type="SAM" id="Coils"/>
    </source>
</evidence>
<comment type="similarity">
    <text evidence="6">Belongs to the DAXX family.</text>
</comment>
<feature type="compositionally biased region" description="Polar residues" evidence="24">
    <location>
        <begin position="1695"/>
        <end position="1708"/>
    </location>
</feature>
<dbReference type="RefSeq" id="XP_013388790.1">
    <property type="nucleotide sequence ID" value="XM_013533336.1"/>
</dbReference>
<dbReference type="PANTHER" id="PTHR12766">
    <property type="entry name" value="DEATH DOMAIN-ASSOCIATED PROTEIN 6 DAXX"/>
    <property type="match status" value="1"/>
</dbReference>
<feature type="region of interest" description="Disordered" evidence="24">
    <location>
        <begin position="1467"/>
        <end position="1530"/>
    </location>
</feature>
<keyword evidence="8" id="KW-0158">Chromosome</keyword>
<evidence type="ECO:0000256" key="4">
    <source>
        <dbReference type="ARBA" id="ARBA00004604"/>
    </source>
</evidence>
<keyword evidence="13" id="KW-0053">Apoptosis</keyword>
<feature type="compositionally biased region" description="Polar residues" evidence="24">
    <location>
        <begin position="1550"/>
        <end position="1564"/>
    </location>
</feature>
<dbReference type="GO" id="GO:0006334">
    <property type="term" value="P:nucleosome assembly"/>
    <property type="evidence" value="ECO:0007669"/>
    <property type="project" value="TreeGrafter"/>
</dbReference>
<organism evidence="27 28">
    <name type="scientific">Lingula anatina</name>
    <name type="common">Brachiopod</name>
    <name type="synonym">Lingula unguis</name>
    <dbReference type="NCBI Taxonomy" id="7574"/>
    <lineage>
        <taxon>Eukaryota</taxon>
        <taxon>Metazoa</taxon>
        <taxon>Spiralia</taxon>
        <taxon>Lophotrochozoa</taxon>
        <taxon>Brachiopoda</taxon>
        <taxon>Linguliformea</taxon>
        <taxon>Lingulata</taxon>
        <taxon>Lingulida</taxon>
        <taxon>Linguloidea</taxon>
        <taxon>Lingulidae</taxon>
        <taxon>Lingula</taxon>
    </lineage>
</organism>
<feature type="compositionally biased region" description="Polar residues" evidence="24">
    <location>
        <begin position="1468"/>
        <end position="1482"/>
    </location>
</feature>
<feature type="region of interest" description="Disordered" evidence="24">
    <location>
        <begin position="1889"/>
        <end position="1909"/>
    </location>
</feature>
<feature type="compositionally biased region" description="Basic and acidic residues" evidence="24">
    <location>
        <begin position="196"/>
        <end position="206"/>
    </location>
</feature>
<evidence type="ECO:0000256" key="3">
    <source>
        <dbReference type="ARBA" id="ARBA00004584"/>
    </source>
</evidence>
<evidence type="ECO:0000256" key="7">
    <source>
        <dbReference type="ARBA" id="ARBA00019298"/>
    </source>
</evidence>
<feature type="compositionally biased region" description="Basic and acidic residues" evidence="24">
    <location>
        <begin position="930"/>
        <end position="940"/>
    </location>
</feature>
<dbReference type="InterPro" id="IPR046378">
    <property type="entry name" value="DAXX_histone-bd"/>
</dbReference>
<feature type="compositionally biased region" description="Acidic residues" evidence="24">
    <location>
        <begin position="515"/>
        <end position="525"/>
    </location>
</feature>
<feature type="compositionally biased region" description="Basic and acidic residues" evidence="24">
    <location>
        <begin position="1895"/>
        <end position="1907"/>
    </location>
</feature>
<accession>A0A1S3HRY1</accession>
<dbReference type="GO" id="GO:0003713">
    <property type="term" value="F:transcription coactivator activity"/>
    <property type="evidence" value="ECO:0007669"/>
    <property type="project" value="TreeGrafter"/>
</dbReference>
<evidence type="ECO:0000259" key="26">
    <source>
        <dbReference type="Pfam" id="PF20920"/>
    </source>
</evidence>
<protein>
    <recommendedName>
        <fullName evidence="7">Death domain-associated protein 6</fullName>
    </recommendedName>
    <alternativeName>
        <fullName evidence="22">Daxx</fullName>
    </alternativeName>
</protein>
<evidence type="ECO:0000256" key="10">
    <source>
        <dbReference type="ARBA" id="ARBA00022491"/>
    </source>
</evidence>
<reference evidence="28" key="1">
    <citation type="submission" date="2025-08" db="UniProtKB">
        <authorList>
            <consortium name="RefSeq"/>
        </authorList>
    </citation>
    <scope>IDENTIFICATION</scope>
    <source>
        <tissue evidence="28">Gonads</tissue>
    </source>
</reference>
<dbReference type="InterPro" id="IPR046426">
    <property type="entry name" value="DAXX_histone-bd_sf"/>
</dbReference>
<dbReference type="Pfam" id="PF20920">
    <property type="entry name" value="DAXX_hist_bd"/>
    <property type="match status" value="1"/>
</dbReference>
<evidence type="ECO:0000256" key="9">
    <source>
        <dbReference type="ARBA" id="ARBA00022490"/>
    </source>
</evidence>
<feature type="domain" description="Daxx N-terminal Rassf1C-interacting" evidence="25">
    <location>
        <begin position="19"/>
        <end position="109"/>
    </location>
</feature>
<evidence type="ECO:0000256" key="6">
    <source>
        <dbReference type="ARBA" id="ARBA00008592"/>
    </source>
</evidence>
<evidence type="ECO:0000256" key="5">
    <source>
        <dbReference type="ARBA" id="ARBA00004642"/>
    </source>
</evidence>
<dbReference type="InterPro" id="IPR038298">
    <property type="entry name" value="Daxx_N_sf"/>
</dbReference>
<evidence type="ECO:0000256" key="15">
    <source>
        <dbReference type="ARBA" id="ARBA00022853"/>
    </source>
</evidence>
<evidence type="ECO:0000313" key="28">
    <source>
        <dbReference type="RefSeq" id="XP_013388790.1"/>
    </source>
</evidence>
<keyword evidence="19" id="KW-0143">Chaperone</keyword>
<feature type="region of interest" description="Disordered" evidence="24">
    <location>
        <begin position="628"/>
        <end position="723"/>
    </location>
</feature>
<keyword evidence="10" id="KW-0678">Repressor</keyword>
<feature type="compositionally biased region" description="Acidic residues" evidence="24">
    <location>
        <begin position="485"/>
        <end position="497"/>
    </location>
</feature>
<dbReference type="Proteomes" id="UP000085678">
    <property type="component" value="Unplaced"/>
</dbReference>
<dbReference type="FunFam" id="1.20.58.2170:FF:000001">
    <property type="entry name" value="Death domain-associated protein 6"/>
    <property type="match status" value="1"/>
</dbReference>
<evidence type="ECO:0000256" key="16">
    <source>
        <dbReference type="ARBA" id="ARBA00023015"/>
    </source>
</evidence>
<keyword evidence="14" id="KW-0832">Ubl conjugation</keyword>
<evidence type="ECO:0000256" key="20">
    <source>
        <dbReference type="ARBA" id="ARBA00023242"/>
    </source>
</evidence>
<dbReference type="Gene3D" id="1.20.58.2170">
    <property type="match status" value="1"/>
</dbReference>
<feature type="region of interest" description="Disordered" evidence="24">
    <location>
        <begin position="2188"/>
        <end position="2220"/>
    </location>
</feature>
<feature type="compositionally biased region" description="Polar residues" evidence="24">
    <location>
        <begin position="162"/>
        <end position="178"/>
    </location>
</feature>
<evidence type="ECO:0000256" key="2">
    <source>
        <dbReference type="ARBA" id="ARBA00004496"/>
    </source>
</evidence>
<dbReference type="GO" id="GO:0050681">
    <property type="term" value="F:nuclear androgen receptor binding"/>
    <property type="evidence" value="ECO:0007669"/>
    <property type="project" value="TreeGrafter"/>
</dbReference>
<feature type="compositionally biased region" description="Polar residues" evidence="24">
    <location>
        <begin position="673"/>
        <end position="723"/>
    </location>
</feature>
<feature type="compositionally biased region" description="Acidic residues" evidence="24">
    <location>
        <begin position="432"/>
        <end position="463"/>
    </location>
</feature>
<keyword evidence="16" id="KW-0805">Transcription regulation</keyword>
<feature type="compositionally biased region" description="Polar residues" evidence="24">
    <location>
        <begin position="631"/>
        <end position="641"/>
    </location>
</feature>
<dbReference type="GO" id="GO:0006915">
    <property type="term" value="P:apoptotic process"/>
    <property type="evidence" value="ECO:0007669"/>
    <property type="project" value="UniProtKB-KW"/>
</dbReference>
<keyword evidence="27" id="KW-1185">Reference proteome</keyword>
<feature type="compositionally biased region" description="Polar residues" evidence="24">
    <location>
        <begin position="1045"/>
        <end position="1065"/>
    </location>
</feature>
<dbReference type="GO" id="GO:0000775">
    <property type="term" value="C:chromosome, centromeric region"/>
    <property type="evidence" value="ECO:0007669"/>
    <property type="project" value="UniProtKB-SubCell"/>
</dbReference>
<keyword evidence="12" id="KW-0597">Phosphoprotein</keyword>
<comment type="subcellular location">
    <subcellularLocation>
        <location evidence="3">Chromosome</location>
        <location evidence="3">Centromere</location>
    </subcellularLocation>
    <subcellularLocation>
        <location evidence="2">Cytoplasm</location>
    </subcellularLocation>
    <subcellularLocation>
        <location evidence="1">Nucleus</location>
        <location evidence="1">PML body</location>
    </subcellularLocation>
    <subcellularLocation>
        <location evidence="4">Nucleus</location>
        <location evidence="4">Nucleolus</location>
    </subcellularLocation>
    <subcellularLocation>
        <location evidence="5">Nucleus</location>
        <location evidence="5">Nucleoplasm</location>
    </subcellularLocation>
</comment>
<keyword evidence="15" id="KW-0156">Chromatin regulator</keyword>
<feature type="region of interest" description="Disordered" evidence="24">
    <location>
        <begin position="1386"/>
        <end position="1421"/>
    </location>
</feature>